<name>A0A1Z5HT40_9FIRM</name>
<gene>
    <name evidence="9" type="ORF">KKC1_18490</name>
</gene>
<dbReference type="GO" id="GO:0006310">
    <property type="term" value="P:DNA recombination"/>
    <property type="evidence" value="ECO:0007669"/>
    <property type="project" value="InterPro"/>
</dbReference>
<dbReference type="InterPro" id="IPR001667">
    <property type="entry name" value="DDH_dom"/>
</dbReference>
<dbReference type="InterPro" id="IPR027417">
    <property type="entry name" value="P-loop_NTPase"/>
</dbReference>
<comment type="caution">
    <text evidence="9">The sequence shown here is derived from an EMBL/GenBank/DDBJ whole genome shotgun (WGS) entry which is preliminary data.</text>
</comment>
<keyword evidence="5 9" id="KW-0269">Exonuclease</keyword>
<evidence type="ECO:0000313" key="9">
    <source>
        <dbReference type="EMBL" id="GAW92699.1"/>
    </source>
</evidence>
<organism evidence="9 10">
    <name type="scientific">Calderihabitans maritimus</name>
    <dbReference type="NCBI Taxonomy" id="1246530"/>
    <lineage>
        <taxon>Bacteria</taxon>
        <taxon>Bacillati</taxon>
        <taxon>Bacillota</taxon>
        <taxon>Clostridia</taxon>
        <taxon>Neomoorellales</taxon>
        <taxon>Calderihabitantaceae</taxon>
        <taxon>Calderihabitans</taxon>
    </lineage>
</organism>
<dbReference type="InterPro" id="IPR004610">
    <property type="entry name" value="RecJ"/>
</dbReference>
<dbReference type="OrthoDB" id="9809852at2"/>
<evidence type="ECO:0000313" key="10">
    <source>
        <dbReference type="Proteomes" id="UP000197032"/>
    </source>
</evidence>
<dbReference type="EMBL" id="BDGJ01000090">
    <property type="protein sequence ID" value="GAW92699.1"/>
    <property type="molecule type" value="Genomic_DNA"/>
</dbReference>
<keyword evidence="3" id="KW-0540">Nuclease</keyword>
<dbReference type="InterPro" id="IPR038763">
    <property type="entry name" value="DHH_sf"/>
</dbReference>
<dbReference type="PANTHER" id="PTHR30255:SF2">
    <property type="entry name" value="SINGLE-STRANDED-DNA-SPECIFIC EXONUCLEASE RECJ"/>
    <property type="match status" value="1"/>
</dbReference>
<evidence type="ECO:0000256" key="5">
    <source>
        <dbReference type="ARBA" id="ARBA00022839"/>
    </source>
</evidence>
<keyword evidence="4" id="KW-0378">Hydrolase</keyword>
<evidence type="ECO:0000259" key="7">
    <source>
        <dbReference type="Pfam" id="PF02272"/>
    </source>
</evidence>
<feature type="domain" description="RecJ OB" evidence="8">
    <location>
        <begin position="461"/>
        <end position="566"/>
    </location>
</feature>
<dbReference type="SUPFAM" id="SSF52540">
    <property type="entry name" value="P-loop containing nucleoside triphosphate hydrolases"/>
    <property type="match status" value="2"/>
</dbReference>
<feature type="domain" description="DHHA1" evidence="7">
    <location>
        <begin position="359"/>
        <end position="446"/>
    </location>
</feature>
<evidence type="ECO:0000256" key="3">
    <source>
        <dbReference type="ARBA" id="ARBA00022722"/>
    </source>
</evidence>
<dbReference type="Proteomes" id="UP000197032">
    <property type="component" value="Unassembled WGS sequence"/>
</dbReference>
<comment type="similarity">
    <text evidence="1">Belongs to the RecJ family.</text>
</comment>
<proteinExistence type="inferred from homology"/>
<feature type="domain" description="DDH" evidence="6">
    <location>
        <begin position="83"/>
        <end position="233"/>
    </location>
</feature>
<evidence type="ECO:0000256" key="4">
    <source>
        <dbReference type="ARBA" id="ARBA00022801"/>
    </source>
</evidence>
<dbReference type="AlphaFoldDB" id="A0A1Z5HT40"/>
<dbReference type="InterPro" id="IPR003156">
    <property type="entry name" value="DHHA1_dom"/>
</dbReference>
<sequence>MRATSKVWHIIQQPDPLKQRILVRELGLSPITAQILINRGVRTVEEAKEFLETPLERLSDPWQMKGVREAVSRILEAGSKGEKILIYGDYDADGICSTALLLDILRQGGIEADYYIPNRLEEGYGLNTEALSRAADKGYKLVITVDCGISSRQEVQHAHRLGLEVIITDHHEPPSDLPEAFALINPHLEESLFPFAGVGVAFKLAQALAEELKLSRVNGIFAGDQLDLVTLGTIADVVPLVGENRILVKNGLQELSRTKRVGLKALMEISHLRSEEIEPAQVAFILAPRINAVGRLGNAASAVELLTTESPHRAWELANLLNRRNQERQTVEVQILEHARRMVEREVDLENELAIVLASPLWHSGVIGIVASRLVEQYYRPVVLVALEGEIGKGSARSIPGFHIYEALSRCSHYLESYGGHEQAAGLTIKKEKILEFRQHLNHIAREILPEDKLKPLLHVEAEVLLPQVDCQLAREISLLSPFGAGNPEPLLACRGIKVVQCREVGKNGEHVKLKLRSGHQEWDSIGFDMEWAKELASTSEQVDLAFIPRLNTWNGRRSLQLQLKDVKETEEEKPAVLPVAGEKEILISRLEEALFLPLTSTQRLVLDKFWEKRRIVYLTQSWGHALTLGAAAAGGRSLREKDATLVVFPLRSQVSRFCGQYGQILQRLGIMVKKVDSSFSSQEIENFWNELVPSQPLVVVTTSSVAERYWEKLPLNNGNLVLFAFDWVETKLLQKAGMVISEEPIPEEVTDEVFEEVREENIHFSGKIVESRDCSDKRGYIAGLVERDKSLLVCVFHAKQAVQLAEYFRTQFPQLGSTIMFYHNGMNYHQKRLVWEQFHHHLLSILVISLESLPVPAGTVDDVVFYHCPFQVRDLLQPVWATPFSNHKFKLHLLFNDRDLKMNQFYLDSFFPGREVLVPLYQLLRKSAGRSVIKTTPGKIARALRRRISAPVSVYTVEAGLAILEELELLRQRKEGGKRLITLVSSGKEREYLEGCWRYIEGLREKETFSRLLQWIESRN</sequence>
<dbReference type="GO" id="GO:0003676">
    <property type="term" value="F:nucleic acid binding"/>
    <property type="evidence" value="ECO:0007669"/>
    <property type="project" value="InterPro"/>
</dbReference>
<dbReference type="GO" id="GO:0006281">
    <property type="term" value="P:DNA repair"/>
    <property type="evidence" value="ECO:0007669"/>
    <property type="project" value="InterPro"/>
</dbReference>
<dbReference type="Gene3D" id="3.90.1640.30">
    <property type="match status" value="1"/>
</dbReference>
<dbReference type="PANTHER" id="PTHR30255">
    <property type="entry name" value="SINGLE-STRANDED-DNA-SPECIFIC EXONUCLEASE RECJ"/>
    <property type="match status" value="1"/>
</dbReference>
<dbReference type="NCBIfam" id="TIGR00644">
    <property type="entry name" value="recJ"/>
    <property type="match status" value="1"/>
</dbReference>
<dbReference type="Pfam" id="PF17768">
    <property type="entry name" value="RecJ_OB"/>
    <property type="match status" value="1"/>
</dbReference>
<protein>
    <recommendedName>
        <fullName evidence="2">Single-stranded-DNA-specific exonuclease RecJ</fullName>
    </recommendedName>
</protein>
<dbReference type="InterPro" id="IPR041122">
    <property type="entry name" value="RecJ_OB"/>
</dbReference>
<dbReference type="GO" id="GO:0008409">
    <property type="term" value="F:5'-3' exonuclease activity"/>
    <property type="evidence" value="ECO:0007669"/>
    <property type="project" value="InterPro"/>
</dbReference>
<dbReference type="Gene3D" id="3.10.310.30">
    <property type="match status" value="1"/>
</dbReference>
<dbReference type="Pfam" id="PF01368">
    <property type="entry name" value="DHH"/>
    <property type="match status" value="1"/>
</dbReference>
<evidence type="ECO:0000256" key="2">
    <source>
        <dbReference type="ARBA" id="ARBA00019841"/>
    </source>
</evidence>
<evidence type="ECO:0000256" key="1">
    <source>
        <dbReference type="ARBA" id="ARBA00005915"/>
    </source>
</evidence>
<dbReference type="SUPFAM" id="SSF64182">
    <property type="entry name" value="DHH phosphoesterases"/>
    <property type="match status" value="1"/>
</dbReference>
<evidence type="ECO:0000259" key="8">
    <source>
        <dbReference type="Pfam" id="PF17768"/>
    </source>
</evidence>
<evidence type="ECO:0000259" key="6">
    <source>
        <dbReference type="Pfam" id="PF01368"/>
    </source>
</evidence>
<accession>A0A1Z5HT40</accession>
<dbReference type="RefSeq" id="WP_088553988.1">
    <property type="nucleotide sequence ID" value="NZ_BDGJ01000090.1"/>
</dbReference>
<keyword evidence="10" id="KW-1185">Reference proteome</keyword>
<dbReference type="InterPro" id="IPR051673">
    <property type="entry name" value="SSDNA_exonuclease_RecJ"/>
</dbReference>
<reference evidence="10" key="1">
    <citation type="journal article" date="2017" name="Appl. Environ. Microbiol.">
        <title>Genomic analysis of Calderihabitans maritimus KKC1, a thermophilic hydrogenogenic carboxydotrophic bacterium isolated from marine sediment.</title>
        <authorList>
            <person name="Omae K."/>
            <person name="Yoneda Y."/>
            <person name="Fukuyama Y."/>
            <person name="Yoshida T."/>
            <person name="Sako Y."/>
        </authorList>
    </citation>
    <scope>NUCLEOTIDE SEQUENCE [LARGE SCALE GENOMIC DNA]</scope>
    <source>
        <strain evidence="10">KKC1</strain>
    </source>
</reference>
<dbReference type="Pfam" id="PF02272">
    <property type="entry name" value="DHHA1"/>
    <property type="match status" value="1"/>
</dbReference>